<keyword evidence="8 9" id="KW-0289">Folate biosynthesis</keyword>
<keyword evidence="7 9" id="KW-0460">Magnesium</keyword>
<evidence type="ECO:0000256" key="4">
    <source>
        <dbReference type="ARBA" id="ARBA00012458"/>
    </source>
</evidence>
<organism evidence="11 12">
    <name type="scientific">Solitalea longa</name>
    <dbReference type="NCBI Taxonomy" id="2079460"/>
    <lineage>
        <taxon>Bacteria</taxon>
        <taxon>Pseudomonadati</taxon>
        <taxon>Bacteroidota</taxon>
        <taxon>Sphingobacteriia</taxon>
        <taxon>Sphingobacteriales</taxon>
        <taxon>Sphingobacteriaceae</taxon>
        <taxon>Solitalea</taxon>
    </lineage>
</organism>
<name>A0A2S5AAF2_9SPHI</name>
<dbReference type="Gene3D" id="3.20.20.20">
    <property type="entry name" value="Dihydropteroate synthase-like"/>
    <property type="match status" value="1"/>
</dbReference>
<dbReference type="GO" id="GO:0004156">
    <property type="term" value="F:dihydropteroate synthase activity"/>
    <property type="evidence" value="ECO:0007669"/>
    <property type="project" value="UniProtKB-EC"/>
</dbReference>
<dbReference type="EC" id="2.5.1.15" evidence="4 9"/>
<comment type="pathway">
    <text evidence="3 9">Cofactor biosynthesis; tetrahydrofolate biosynthesis; 7,8-dihydrofolate from 2-amino-4-hydroxy-6-hydroxymethyl-7,8-dihydropteridine diphosphate and 4-aminobenzoate: step 1/2.</text>
</comment>
<dbReference type="Pfam" id="PF00809">
    <property type="entry name" value="Pterin_bind"/>
    <property type="match status" value="1"/>
</dbReference>
<evidence type="ECO:0000256" key="5">
    <source>
        <dbReference type="ARBA" id="ARBA00022679"/>
    </source>
</evidence>
<evidence type="ECO:0000256" key="1">
    <source>
        <dbReference type="ARBA" id="ARBA00000012"/>
    </source>
</evidence>
<dbReference type="GO" id="GO:0046872">
    <property type="term" value="F:metal ion binding"/>
    <property type="evidence" value="ECO:0007669"/>
    <property type="project" value="UniProtKB-KW"/>
</dbReference>
<dbReference type="InterPro" id="IPR011005">
    <property type="entry name" value="Dihydropteroate_synth-like_sf"/>
</dbReference>
<evidence type="ECO:0000313" key="12">
    <source>
        <dbReference type="Proteomes" id="UP000236893"/>
    </source>
</evidence>
<dbReference type="UniPathway" id="UPA00077">
    <property type="reaction ID" value="UER00156"/>
</dbReference>
<gene>
    <name evidence="11" type="primary">folP</name>
    <name evidence="11" type="ORF">C3K47_02365</name>
</gene>
<dbReference type="GO" id="GO:0046656">
    <property type="term" value="P:folic acid biosynthetic process"/>
    <property type="evidence" value="ECO:0007669"/>
    <property type="project" value="UniProtKB-KW"/>
</dbReference>
<dbReference type="GO" id="GO:0005829">
    <property type="term" value="C:cytosol"/>
    <property type="evidence" value="ECO:0007669"/>
    <property type="project" value="TreeGrafter"/>
</dbReference>
<comment type="cofactor">
    <cofactor evidence="2 9">
        <name>Mg(2+)</name>
        <dbReference type="ChEBI" id="CHEBI:18420"/>
    </cofactor>
</comment>
<evidence type="ECO:0000256" key="8">
    <source>
        <dbReference type="ARBA" id="ARBA00022909"/>
    </source>
</evidence>
<dbReference type="GO" id="GO:0046654">
    <property type="term" value="P:tetrahydrofolate biosynthetic process"/>
    <property type="evidence" value="ECO:0007669"/>
    <property type="project" value="UniProtKB-UniPathway"/>
</dbReference>
<evidence type="ECO:0000256" key="7">
    <source>
        <dbReference type="ARBA" id="ARBA00022842"/>
    </source>
</evidence>
<dbReference type="AlphaFoldDB" id="A0A2S5AAF2"/>
<dbReference type="PROSITE" id="PS00792">
    <property type="entry name" value="DHPS_1"/>
    <property type="match status" value="1"/>
</dbReference>
<dbReference type="PANTHER" id="PTHR20941:SF1">
    <property type="entry name" value="FOLIC ACID SYNTHESIS PROTEIN FOL1"/>
    <property type="match status" value="1"/>
</dbReference>
<keyword evidence="5 9" id="KW-0808">Transferase</keyword>
<evidence type="ECO:0000256" key="9">
    <source>
        <dbReference type="RuleBase" id="RU361205"/>
    </source>
</evidence>
<dbReference type="PANTHER" id="PTHR20941">
    <property type="entry name" value="FOLATE SYNTHESIS PROTEINS"/>
    <property type="match status" value="1"/>
</dbReference>
<keyword evidence="12" id="KW-1185">Reference proteome</keyword>
<dbReference type="PROSITE" id="PS50972">
    <property type="entry name" value="PTERIN_BINDING"/>
    <property type="match status" value="1"/>
</dbReference>
<dbReference type="PROSITE" id="PS00793">
    <property type="entry name" value="DHPS_2"/>
    <property type="match status" value="1"/>
</dbReference>
<evidence type="ECO:0000256" key="6">
    <source>
        <dbReference type="ARBA" id="ARBA00022723"/>
    </source>
</evidence>
<evidence type="ECO:0000256" key="3">
    <source>
        <dbReference type="ARBA" id="ARBA00004763"/>
    </source>
</evidence>
<protein>
    <recommendedName>
        <fullName evidence="4 9">Dihydropteroate synthase</fullName>
        <shortName evidence="9">DHPS</shortName>
        <ecNumber evidence="4 9">2.5.1.15</ecNumber>
    </recommendedName>
    <alternativeName>
        <fullName evidence="9">Dihydropteroate pyrophosphorylase</fullName>
    </alternativeName>
</protein>
<comment type="caution">
    <text evidence="11">The sequence shown here is derived from an EMBL/GenBank/DDBJ whole genome shotgun (WGS) entry which is preliminary data.</text>
</comment>
<dbReference type="EMBL" id="PQVF01000001">
    <property type="protein sequence ID" value="POY39362.1"/>
    <property type="molecule type" value="Genomic_DNA"/>
</dbReference>
<dbReference type="OrthoDB" id="9811744at2"/>
<dbReference type="RefSeq" id="WP_103787464.1">
    <property type="nucleotide sequence ID" value="NZ_PQVF01000001.1"/>
</dbReference>
<dbReference type="InterPro" id="IPR000489">
    <property type="entry name" value="Pterin-binding_dom"/>
</dbReference>
<keyword evidence="6 9" id="KW-0479">Metal-binding</keyword>
<dbReference type="InterPro" id="IPR006390">
    <property type="entry name" value="DHP_synth_dom"/>
</dbReference>
<evidence type="ECO:0000259" key="10">
    <source>
        <dbReference type="PROSITE" id="PS50972"/>
    </source>
</evidence>
<sequence>MHKHTFFNNRTTLNCNGRLLNLSTPKVMGILNITPDSFFDGGKYTSVNDSLHRCEQLLTDGADIIDLGAYSSRPGAADVAEVEEIGRIVPVLQAILKQFPQAILSIDTFRSEVAKVAVNEGASIINDISGGELDSKMFETAAQLQVPYILMHMRGTPDTMQKLTDYDDLLSEMVRYFVEKVHRLRSLGLNDIVLDPGFGFAKTIEQNYKLLGHLSEFKIFDLPLLSGISRKSMIYKLLETDASQALNGTSVLNMVSLQNGANILRVHDVKEAVEVRKIFSMLNNSY</sequence>
<dbReference type="Proteomes" id="UP000236893">
    <property type="component" value="Unassembled WGS sequence"/>
</dbReference>
<proteinExistence type="inferred from homology"/>
<reference evidence="11 12" key="1">
    <citation type="submission" date="2018-01" db="EMBL/GenBank/DDBJ databases">
        <authorList>
            <person name="Gaut B.S."/>
            <person name="Morton B.R."/>
            <person name="Clegg M.T."/>
            <person name="Duvall M.R."/>
        </authorList>
    </citation>
    <scope>NUCLEOTIDE SEQUENCE [LARGE SCALE GENOMIC DNA]</scope>
    <source>
        <strain evidence="11 12">HR-AV</strain>
    </source>
</reference>
<accession>A0A2S5AAF2</accession>
<feature type="domain" description="Pterin-binding" evidence="10">
    <location>
        <begin position="25"/>
        <end position="277"/>
    </location>
</feature>
<dbReference type="InterPro" id="IPR045031">
    <property type="entry name" value="DHP_synth-like"/>
</dbReference>
<dbReference type="NCBIfam" id="TIGR01496">
    <property type="entry name" value="DHPS"/>
    <property type="match status" value="1"/>
</dbReference>
<dbReference type="CDD" id="cd00739">
    <property type="entry name" value="DHPS"/>
    <property type="match status" value="1"/>
</dbReference>
<dbReference type="SUPFAM" id="SSF51717">
    <property type="entry name" value="Dihydropteroate synthetase-like"/>
    <property type="match status" value="1"/>
</dbReference>
<evidence type="ECO:0000256" key="2">
    <source>
        <dbReference type="ARBA" id="ARBA00001946"/>
    </source>
</evidence>
<comment type="catalytic activity">
    <reaction evidence="1">
        <text>(7,8-dihydropterin-6-yl)methyl diphosphate + 4-aminobenzoate = 7,8-dihydropteroate + diphosphate</text>
        <dbReference type="Rhea" id="RHEA:19949"/>
        <dbReference type="ChEBI" id="CHEBI:17836"/>
        <dbReference type="ChEBI" id="CHEBI:17839"/>
        <dbReference type="ChEBI" id="CHEBI:33019"/>
        <dbReference type="ChEBI" id="CHEBI:72950"/>
        <dbReference type="EC" id="2.5.1.15"/>
    </reaction>
</comment>
<evidence type="ECO:0000313" key="11">
    <source>
        <dbReference type="EMBL" id="POY39362.1"/>
    </source>
</evidence>
<comment type="similarity">
    <text evidence="9">Belongs to the DHPS family.</text>
</comment>
<comment type="function">
    <text evidence="9">Catalyzes the condensation of para-aminobenzoate (pABA) with 6-hydroxymethyl-7,8-dihydropterin diphosphate (DHPt-PP) to form 7,8-dihydropteroate (H2Pte), the immediate precursor of folate derivatives.</text>
</comment>